<dbReference type="GO" id="GO:0051287">
    <property type="term" value="F:NAD binding"/>
    <property type="evidence" value="ECO:0007669"/>
    <property type="project" value="InterPro"/>
</dbReference>
<keyword evidence="2" id="KW-0520">NAD</keyword>
<feature type="domain" description="NADH-quinone oxidoreductase subunit D" evidence="4">
    <location>
        <begin position="256"/>
        <end position="370"/>
    </location>
</feature>
<proteinExistence type="predicted"/>
<dbReference type="Pfam" id="PF00346">
    <property type="entry name" value="Complex1_49kDa"/>
    <property type="match status" value="2"/>
</dbReference>
<name>A0A6S6TF92_9BACT</name>
<dbReference type="AlphaFoldDB" id="A0A6S6TF92"/>
<dbReference type="InterPro" id="IPR001135">
    <property type="entry name" value="NADH_Q_OxRdtase_suD"/>
</dbReference>
<feature type="domain" description="NADH-quinone oxidoreductase subunit D" evidence="4">
    <location>
        <begin position="382"/>
        <end position="450"/>
    </location>
</feature>
<keyword evidence="1" id="KW-0560">Oxidoreductase</keyword>
<dbReference type="InterPro" id="IPR001268">
    <property type="entry name" value="NADH_UbQ_OxRdtase_30kDa_su"/>
</dbReference>
<dbReference type="SUPFAM" id="SSF56762">
    <property type="entry name" value="HydB/Nqo4-like"/>
    <property type="match status" value="1"/>
</dbReference>
<sequence>MRLIARFAQEKETFFEIITVYDERIAKERLNKKKPILVSISKEYPAVVWFERKISDDFGIQILYSEDERPLIKHEHFPPNISPMRKNFTAINIEHVKIKNTKKSVNHGVIIAPTHPYHLESSQLQLFDYNKIILHFEMMPFYKYRGIEKMLEGMRLEEARGIVERISASSSIAYQTAFLDIELQASKKTLPEVIRIRHVFLLELERVINYLTDLSLLCQLVEFFDGAEFFIKFAEEGRKAMQGLTGHRFGFSSIRGDFDFLEMDKSLAFIELLEKELVVFKKWIEERDDILEKTLLLGQISKNIVLDYGLVGIMARSSGVRLDRRYENEFFEKYDYNMNVEEVGDTFSRFNIRIAELFGSLRMMKSLVNKNSIPFFLGTTVDGEFYTYVESSAGELMMYIALKNQQIERFFVRDPSFLNAQVLPSYIKNSEVSTLDLIIKSIPLNISAIDL</sequence>
<dbReference type="InterPro" id="IPR037232">
    <property type="entry name" value="NADH_quin_OxRdtase_su_C/D-like"/>
</dbReference>
<dbReference type="InterPro" id="IPR029014">
    <property type="entry name" value="NiFe-Hase_large"/>
</dbReference>
<evidence type="ECO:0000259" key="4">
    <source>
        <dbReference type="Pfam" id="PF00346"/>
    </source>
</evidence>
<dbReference type="GO" id="GO:0008137">
    <property type="term" value="F:NADH dehydrogenase (ubiquinone) activity"/>
    <property type="evidence" value="ECO:0007669"/>
    <property type="project" value="InterPro"/>
</dbReference>
<dbReference type="Pfam" id="PF00329">
    <property type="entry name" value="Complex1_30kDa"/>
    <property type="match status" value="1"/>
</dbReference>
<dbReference type="InterPro" id="IPR052197">
    <property type="entry name" value="ComplexI_49kDa-like"/>
</dbReference>
<dbReference type="Gene3D" id="1.10.645.10">
    <property type="entry name" value="Cytochrome-c3 Hydrogenase, chain B"/>
    <property type="match status" value="1"/>
</dbReference>
<accession>A0A6S6TF92</accession>
<evidence type="ECO:0000313" key="5">
    <source>
        <dbReference type="EMBL" id="CAA6818014.1"/>
    </source>
</evidence>
<evidence type="ECO:0000259" key="3">
    <source>
        <dbReference type="Pfam" id="PF00329"/>
    </source>
</evidence>
<organism evidence="5">
    <name type="scientific">uncultured Sulfurovum sp</name>
    <dbReference type="NCBI Taxonomy" id="269237"/>
    <lineage>
        <taxon>Bacteria</taxon>
        <taxon>Pseudomonadati</taxon>
        <taxon>Campylobacterota</taxon>
        <taxon>Epsilonproteobacteria</taxon>
        <taxon>Campylobacterales</taxon>
        <taxon>Sulfurovaceae</taxon>
        <taxon>Sulfurovum</taxon>
        <taxon>environmental samples</taxon>
    </lineage>
</organism>
<feature type="domain" description="NADH:ubiquinone oxidoreductase 30kDa subunit" evidence="3">
    <location>
        <begin position="29"/>
        <end position="89"/>
    </location>
</feature>
<reference evidence="5" key="1">
    <citation type="submission" date="2020-01" db="EMBL/GenBank/DDBJ databases">
        <authorList>
            <person name="Meier V. D."/>
            <person name="Meier V D."/>
        </authorList>
    </citation>
    <scope>NUCLEOTIDE SEQUENCE</scope>
    <source>
        <strain evidence="5">HLG_WM_MAG_05</strain>
    </source>
</reference>
<gene>
    <name evidence="5" type="ORF">HELGO_WM4835</name>
</gene>
<evidence type="ECO:0000256" key="1">
    <source>
        <dbReference type="ARBA" id="ARBA00023002"/>
    </source>
</evidence>
<evidence type="ECO:0000256" key="2">
    <source>
        <dbReference type="ARBA" id="ARBA00023027"/>
    </source>
</evidence>
<dbReference type="PANTHER" id="PTHR43485:SF1">
    <property type="entry name" value="FORMATE HYDROGENLYASE SUBUNIT 5-RELATED"/>
    <property type="match status" value="1"/>
</dbReference>
<dbReference type="SUPFAM" id="SSF143243">
    <property type="entry name" value="Nqo5-like"/>
    <property type="match status" value="1"/>
</dbReference>
<dbReference type="EMBL" id="CACVAU010000052">
    <property type="protein sequence ID" value="CAA6818014.1"/>
    <property type="molecule type" value="Genomic_DNA"/>
</dbReference>
<protein>
    <submittedName>
        <fullName evidence="5">Hydrogenase, group 4, HycE subunit, putative</fullName>
    </submittedName>
</protein>
<dbReference type="GO" id="GO:0016651">
    <property type="term" value="F:oxidoreductase activity, acting on NAD(P)H"/>
    <property type="evidence" value="ECO:0007669"/>
    <property type="project" value="InterPro"/>
</dbReference>
<dbReference type="PANTHER" id="PTHR43485">
    <property type="entry name" value="HYDROGENASE-4 COMPONENT G"/>
    <property type="match status" value="1"/>
</dbReference>
<dbReference type="GO" id="GO:0048038">
    <property type="term" value="F:quinone binding"/>
    <property type="evidence" value="ECO:0007669"/>
    <property type="project" value="InterPro"/>
</dbReference>